<dbReference type="EMBL" id="JARKIE010000311">
    <property type="protein sequence ID" value="KAJ7655434.1"/>
    <property type="molecule type" value="Genomic_DNA"/>
</dbReference>
<sequence length="549" mass="60544">MPLPIKHLKAPGTAPLAADAERRVEDVGHLLRAGGGASLGTGPGVEEGEDADTGLNAKKADLQADETHYADNTQYAALQHADADEAGPRRKRPCPLSTLMDGGSPSHVALAHRMPVSSVGRGVGVRVFVPLAPSPTESTMPTARAESSATLVESSSEPLLRRCALPTPAPAPAPAAPSTPLHRHAYACLRALELRARGQPAVVHVRQPAQVALDPDALHAAGQVLEQRLQRRGLLARCDEVVHLEADVVEDPEGEDVDEYEVHPVAHELVGLNVAHDKEVELGVSADVGRTSRTEGSTGGMDNPNPMRRDLAQPREPRHRCAQRAHARGDYPNTGGSSHYQRRPRNDQRLLPLDHNTQTTILSLHYKPSQRKGTLSGTMAAAIDAAMDDAVDALHTSNQAHWHPGGVYAFGIPLRQPPSPPPNRHSRRATARNARLAAARNAQQGIPHCEIKIGRWNCPPRRKREWMQQCQPQDQCWWFYWDVPDAPEGLIHQHFKLHGAWIRPEVCAFCSVKHQEKFDHARCRRSWGVKRVVEHYLWCLNWPVYRYRM</sequence>
<feature type="compositionally biased region" description="Gly residues" evidence="1">
    <location>
        <begin position="33"/>
        <end position="45"/>
    </location>
</feature>
<reference evidence="2" key="1">
    <citation type="submission" date="2023-03" db="EMBL/GenBank/DDBJ databases">
        <title>Massive genome expansion in bonnet fungi (Mycena s.s.) driven by repeated elements and novel gene families across ecological guilds.</title>
        <authorList>
            <consortium name="Lawrence Berkeley National Laboratory"/>
            <person name="Harder C.B."/>
            <person name="Miyauchi S."/>
            <person name="Viragh M."/>
            <person name="Kuo A."/>
            <person name="Thoen E."/>
            <person name="Andreopoulos B."/>
            <person name="Lu D."/>
            <person name="Skrede I."/>
            <person name="Drula E."/>
            <person name="Henrissat B."/>
            <person name="Morin E."/>
            <person name="Kohler A."/>
            <person name="Barry K."/>
            <person name="LaButti K."/>
            <person name="Morin E."/>
            <person name="Salamov A."/>
            <person name="Lipzen A."/>
            <person name="Mereny Z."/>
            <person name="Hegedus B."/>
            <person name="Baldrian P."/>
            <person name="Stursova M."/>
            <person name="Weitz H."/>
            <person name="Taylor A."/>
            <person name="Grigoriev I.V."/>
            <person name="Nagy L.G."/>
            <person name="Martin F."/>
            <person name="Kauserud H."/>
        </authorList>
    </citation>
    <scope>NUCLEOTIDE SEQUENCE</scope>
    <source>
        <strain evidence="2">CBHHK067</strain>
    </source>
</reference>
<gene>
    <name evidence="2" type="ORF">B0H17DRAFT_1186029</name>
</gene>
<feature type="compositionally biased region" description="Basic and acidic residues" evidence="1">
    <location>
        <begin position="307"/>
        <end position="316"/>
    </location>
</feature>
<feature type="compositionally biased region" description="Basic residues" evidence="1">
    <location>
        <begin position="317"/>
        <end position="326"/>
    </location>
</feature>
<evidence type="ECO:0000313" key="3">
    <source>
        <dbReference type="Proteomes" id="UP001221757"/>
    </source>
</evidence>
<evidence type="ECO:0000256" key="1">
    <source>
        <dbReference type="SAM" id="MobiDB-lite"/>
    </source>
</evidence>
<evidence type="ECO:0000313" key="2">
    <source>
        <dbReference type="EMBL" id="KAJ7655434.1"/>
    </source>
</evidence>
<feature type="region of interest" description="Disordered" evidence="1">
    <location>
        <begin position="33"/>
        <end position="52"/>
    </location>
</feature>
<accession>A0AAD7CNX1</accession>
<organism evidence="2 3">
    <name type="scientific">Mycena rosella</name>
    <name type="common">Pink bonnet</name>
    <name type="synonym">Agaricus rosellus</name>
    <dbReference type="NCBI Taxonomy" id="1033263"/>
    <lineage>
        <taxon>Eukaryota</taxon>
        <taxon>Fungi</taxon>
        <taxon>Dikarya</taxon>
        <taxon>Basidiomycota</taxon>
        <taxon>Agaricomycotina</taxon>
        <taxon>Agaricomycetes</taxon>
        <taxon>Agaricomycetidae</taxon>
        <taxon>Agaricales</taxon>
        <taxon>Marasmiineae</taxon>
        <taxon>Mycenaceae</taxon>
        <taxon>Mycena</taxon>
    </lineage>
</organism>
<name>A0AAD7CNX1_MYCRO</name>
<comment type="caution">
    <text evidence="2">The sequence shown here is derived from an EMBL/GenBank/DDBJ whole genome shotgun (WGS) entry which is preliminary data.</text>
</comment>
<dbReference type="AlphaFoldDB" id="A0AAD7CNX1"/>
<protein>
    <submittedName>
        <fullName evidence="2">Uncharacterized protein</fullName>
    </submittedName>
</protein>
<keyword evidence="3" id="KW-1185">Reference proteome</keyword>
<dbReference type="Proteomes" id="UP001221757">
    <property type="component" value="Unassembled WGS sequence"/>
</dbReference>
<proteinExistence type="predicted"/>
<feature type="region of interest" description="Disordered" evidence="1">
    <location>
        <begin position="289"/>
        <end position="350"/>
    </location>
</feature>